<feature type="binding site" evidence="15">
    <location>
        <position position="475"/>
    </location>
    <ligand>
        <name>Mg(2+)</name>
        <dbReference type="ChEBI" id="CHEBI:18420"/>
        <note>shared with alpha subunit</note>
    </ligand>
</feature>
<evidence type="ECO:0000256" key="3">
    <source>
        <dbReference type="ARBA" id="ARBA00011209"/>
    </source>
</evidence>
<dbReference type="GO" id="GO:0006432">
    <property type="term" value="P:phenylalanyl-tRNA aminoacylation"/>
    <property type="evidence" value="ECO:0007669"/>
    <property type="project" value="UniProtKB-UniRule"/>
</dbReference>
<evidence type="ECO:0000256" key="12">
    <source>
        <dbReference type="ARBA" id="ARBA00022917"/>
    </source>
</evidence>
<dbReference type="RefSeq" id="WP_109997556.1">
    <property type="nucleotide sequence ID" value="NZ_CP029619.1"/>
</dbReference>
<dbReference type="KEGG" id="cher:DK880_00866"/>
<dbReference type="GO" id="GO:0000049">
    <property type="term" value="F:tRNA binding"/>
    <property type="evidence" value="ECO:0007669"/>
    <property type="project" value="UniProtKB-UniRule"/>
</dbReference>
<dbReference type="GO" id="GO:0004826">
    <property type="term" value="F:phenylalanine-tRNA ligase activity"/>
    <property type="evidence" value="ECO:0007669"/>
    <property type="project" value="UniProtKB-UniRule"/>
</dbReference>
<dbReference type="InterPro" id="IPR012340">
    <property type="entry name" value="NA-bd_OB-fold"/>
</dbReference>
<dbReference type="Gene3D" id="3.30.70.380">
    <property type="entry name" value="Ferrodoxin-fold anticodon-binding domain"/>
    <property type="match status" value="1"/>
</dbReference>
<dbReference type="InterPro" id="IPR045864">
    <property type="entry name" value="aa-tRNA-synth_II/BPL/LPL"/>
</dbReference>
<dbReference type="AlphaFoldDB" id="A0A2Z3LA05"/>
<dbReference type="EMBL" id="CP029619">
    <property type="protein sequence ID" value="AWN82167.1"/>
    <property type="molecule type" value="Genomic_DNA"/>
</dbReference>
<dbReference type="PROSITE" id="PS51483">
    <property type="entry name" value="B5"/>
    <property type="match status" value="1"/>
</dbReference>
<keyword evidence="4 15" id="KW-0963">Cytoplasm</keyword>
<dbReference type="SMART" id="SM00873">
    <property type="entry name" value="B3_4"/>
    <property type="match status" value="1"/>
</dbReference>
<protein>
    <recommendedName>
        <fullName evidence="15">Phenylalanine--tRNA ligase beta subunit</fullName>
        <ecNumber evidence="15">6.1.1.20</ecNumber>
    </recommendedName>
    <alternativeName>
        <fullName evidence="15">Phenylalanyl-tRNA synthetase beta subunit</fullName>
        <shortName evidence="15">PheRS</shortName>
    </alternativeName>
</protein>
<dbReference type="InterPro" id="IPR045060">
    <property type="entry name" value="Phe-tRNA-ligase_IIc_bsu"/>
</dbReference>
<dbReference type="InterPro" id="IPR005147">
    <property type="entry name" value="tRNA_synthase_B5-dom"/>
</dbReference>
<dbReference type="PROSITE" id="PS51447">
    <property type="entry name" value="FDX_ACB"/>
    <property type="match status" value="1"/>
</dbReference>
<evidence type="ECO:0000256" key="4">
    <source>
        <dbReference type="ARBA" id="ARBA00022490"/>
    </source>
</evidence>
<dbReference type="Pfam" id="PF03483">
    <property type="entry name" value="B3_4"/>
    <property type="match status" value="1"/>
</dbReference>
<evidence type="ECO:0000256" key="15">
    <source>
        <dbReference type="HAMAP-Rule" id="MF_00283"/>
    </source>
</evidence>
<feature type="domain" description="FDX-ACB" evidence="18">
    <location>
        <begin position="707"/>
        <end position="800"/>
    </location>
</feature>
<evidence type="ECO:0000256" key="5">
    <source>
        <dbReference type="ARBA" id="ARBA00022555"/>
    </source>
</evidence>
<dbReference type="SUPFAM" id="SSF46955">
    <property type="entry name" value="Putative DNA-binding domain"/>
    <property type="match status" value="1"/>
</dbReference>
<dbReference type="InterPro" id="IPR004532">
    <property type="entry name" value="Phe-tRNA-ligase_IIc_bsu_bact"/>
</dbReference>
<proteinExistence type="inferred from homology"/>
<dbReference type="GO" id="GO:0000287">
    <property type="term" value="F:magnesium ion binding"/>
    <property type="evidence" value="ECO:0007669"/>
    <property type="project" value="UniProtKB-UniRule"/>
</dbReference>
<keyword evidence="21" id="KW-1185">Reference proteome</keyword>
<dbReference type="SUPFAM" id="SSF56037">
    <property type="entry name" value="PheT/TilS domain"/>
    <property type="match status" value="1"/>
</dbReference>
<dbReference type="Gene3D" id="3.30.930.10">
    <property type="entry name" value="Bira Bifunctional Protein, Domain 2"/>
    <property type="match status" value="1"/>
</dbReference>
<dbReference type="InterPro" id="IPR036690">
    <property type="entry name" value="Fdx_antiC-bd_sf"/>
</dbReference>
<dbReference type="Gene3D" id="2.40.50.140">
    <property type="entry name" value="Nucleic acid-binding proteins"/>
    <property type="match status" value="1"/>
</dbReference>
<dbReference type="EC" id="6.1.1.20" evidence="15"/>
<comment type="similarity">
    <text evidence="2 15">Belongs to the phenylalanyl-tRNA synthetase beta subunit family. Type 1 subfamily.</text>
</comment>
<dbReference type="InterPro" id="IPR020825">
    <property type="entry name" value="Phe-tRNA_synthase-like_B3/B4"/>
</dbReference>
<dbReference type="SMART" id="SM00874">
    <property type="entry name" value="B5"/>
    <property type="match status" value="1"/>
</dbReference>
<evidence type="ECO:0000256" key="1">
    <source>
        <dbReference type="ARBA" id="ARBA00004496"/>
    </source>
</evidence>
<dbReference type="HAMAP" id="MF_00283">
    <property type="entry name" value="Phe_tRNA_synth_beta1"/>
    <property type="match status" value="1"/>
</dbReference>
<dbReference type="GO" id="GO:0009328">
    <property type="term" value="C:phenylalanine-tRNA ligase complex"/>
    <property type="evidence" value="ECO:0007669"/>
    <property type="project" value="TreeGrafter"/>
</dbReference>
<dbReference type="SUPFAM" id="SSF50249">
    <property type="entry name" value="Nucleic acid-binding proteins"/>
    <property type="match status" value="1"/>
</dbReference>
<keyword evidence="6 15" id="KW-0436">Ligase</keyword>
<dbReference type="Pfam" id="PF03147">
    <property type="entry name" value="FDX-ACB"/>
    <property type="match status" value="1"/>
</dbReference>
<dbReference type="InterPro" id="IPR009061">
    <property type="entry name" value="DNA-bd_dom_put_sf"/>
</dbReference>
<evidence type="ECO:0000256" key="2">
    <source>
        <dbReference type="ARBA" id="ARBA00008653"/>
    </source>
</evidence>
<dbReference type="SUPFAM" id="SSF54991">
    <property type="entry name" value="Anticodon-binding domain of PheRS"/>
    <property type="match status" value="1"/>
</dbReference>
<comment type="catalytic activity">
    <reaction evidence="14 15">
        <text>tRNA(Phe) + L-phenylalanine + ATP = L-phenylalanyl-tRNA(Phe) + AMP + diphosphate + H(+)</text>
        <dbReference type="Rhea" id="RHEA:19413"/>
        <dbReference type="Rhea" id="RHEA-COMP:9668"/>
        <dbReference type="Rhea" id="RHEA-COMP:9699"/>
        <dbReference type="ChEBI" id="CHEBI:15378"/>
        <dbReference type="ChEBI" id="CHEBI:30616"/>
        <dbReference type="ChEBI" id="CHEBI:33019"/>
        <dbReference type="ChEBI" id="CHEBI:58095"/>
        <dbReference type="ChEBI" id="CHEBI:78442"/>
        <dbReference type="ChEBI" id="CHEBI:78531"/>
        <dbReference type="ChEBI" id="CHEBI:456215"/>
        <dbReference type="EC" id="6.1.1.20"/>
    </reaction>
</comment>
<evidence type="ECO:0000259" key="19">
    <source>
        <dbReference type="PROSITE" id="PS51483"/>
    </source>
</evidence>
<feature type="binding site" evidence="15">
    <location>
        <position position="471"/>
    </location>
    <ligand>
        <name>Mg(2+)</name>
        <dbReference type="ChEBI" id="CHEBI:18420"/>
        <note>shared with alpha subunit</note>
    </ligand>
</feature>
<comment type="caution">
    <text evidence="15">Lacks conserved residue(s) required for the propagation of feature annotation.</text>
</comment>
<feature type="binding site" evidence="15">
    <location>
        <position position="465"/>
    </location>
    <ligand>
        <name>Mg(2+)</name>
        <dbReference type="ChEBI" id="CHEBI:18420"/>
        <note>shared with alpha subunit</note>
    </ligand>
</feature>
<keyword evidence="11 16" id="KW-0694">RNA-binding</keyword>
<dbReference type="NCBIfam" id="TIGR00472">
    <property type="entry name" value="pheT_bact"/>
    <property type="match status" value="1"/>
</dbReference>
<sequence>MKISLNWLKDYIDFSLGSSTVAEYLTQRGLEVTAIRPTIQGALEGLIIGEVVECAPHPNADRLKKTIVDVGLAEPLTIICGAPNVTAGWKVVVAPVGTTIYNTLNQTPLHITKRKIRGEWSEGMLCAASEIGLQRAATEEGILLVDTTPSAGTAARDYFKEEVDEILEIDITPNRADACSHLGVARELKAILHLPLHLPTVDAFASTVTGLPPITIRSIDQTSCPRYCGLIVKQVTIDASPAWLRNKLAHIGIKSINNVVDITNYILHELGQPIHAFDYDSIVNKTINVTPLPAGTLFMGLDGVERKLAGHEPMVCDGATPIAMAGILGGLHTSVTAKTQHLFIESAYFNPAIIRSAVQYHHLHTEASFRFERGSDPNMPLYALKRAALLLQKLIPSAILGAIVEFYPTPISHCTIPLSYKQVQHCLGFSIAPVTIKQIVTDLEVTIETETAEGFTAKVPPYRVDVTREIDLIAEIARIYGYSSFLPTTHLSTTYIAPLTATNYAYKIEQEISKLLVAQGYYEIWTNSLLKEAYLADQEAITLLNPLSSSASILRPTLLFSGLEVIAYNLAHRQQDIKLFEFGTIYRQENGQYKEEKKLGIWLTGQIEPKNWVRQLGPVTLLTLRTTLEQLAQKLGRIALSYASITHPFYVQAVQATHQGVPLLLFGEVAPTMLAKFPIKQPVFFAAICWKKLLAISQLHKLYEPIAKVPTVTRDLSLLIDHAVLFQEIQHLILKQGHTEIKSIALFDVYEGPPLPTDKKAYALSLTLQDRAQTLADARIDQIMHQIIQCLERDLHAIIRK</sequence>
<dbReference type="InterPro" id="IPR033714">
    <property type="entry name" value="tRNA_bind_bactPheRS"/>
</dbReference>
<dbReference type="OrthoDB" id="9805455at2"/>
<evidence type="ECO:0000256" key="9">
    <source>
        <dbReference type="ARBA" id="ARBA00022840"/>
    </source>
</evidence>
<dbReference type="InterPro" id="IPR005121">
    <property type="entry name" value="Fdx_antiC-bd"/>
</dbReference>
<keyword evidence="8 15" id="KW-0547">Nucleotide-binding</keyword>
<dbReference type="InterPro" id="IPR041616">
    <property type="entry name" value="PheRS_beta_core"/>
</dbReference>
<feature type="domain" description="B5" evidence="19">
    <location>
        <begin position="411"/>
        <end position="487"/>
    </location>
</feature>
<keyword evidence="13 15" id="KW-0030">Aminoacyl-tRNA synthetase</keyword>
<keyword evidence="12 15" id="KW-0648">Protein biosynthesis</keyword>
<evidence type="ECO:0000313" key="21">
    <source>
        <dbReference type="Proteomes" id="UP000245872"/>
    </source>
</evidence>
<keyword evidence="10 15" id="KW-0460">Magnesium</keyword>
<evidence type="ECO:0000256" key="7">
    <source>
        <dbReference type="ARBA" id="ARBA00022723"/>
    </source>
</evidence>
<dbReference type="PANTHER" id="PTHR10947:SF0">
    <property type="entry name" value="PHENYLALANINE--TRNA LIGASE BETA SUBUNIT"/>
    <property type="match status" value="1"/>
</dbReference>
<dbReference type="Proteomes" id="UP000245872">
    <property type="component" value="Chromosome"/>
</dbReference>
<dbReference type="PROSITE" id="PS50886">
    <property type="entry name" value="TRBD"/>
    <property type="match status" value="1"/>
</dbReference>
<keyword evidence="5 16" id="KW-0820">tRNA-binding</keyword>
<dbReference type="Pfam" id="PF01588">
    <property type="entry name" value="tRNA_bind"/>
    <property type="match status" value="1"/>
</dbReference>
<evidence type="ECO:0000256" key="11">
    <source>
        <dbReference type="ARBA" id="ARBA00022884"/>
    </source>
</evidence>
<evidence type="ECO:0000256" key="6">
    <source>
        <dbReference type="ARBA" id="ARBA00022598"/>
    </source>
</evidence>
<dbReference type="Pfam" id="PF17759">
    <property type="entry name" value="tRNA_synthFbeta"/>
    <property type="match status" value="1"/>
</dbReference>
<dbReference type="InterPro" id="IPR002547">
    <property type="entry name" value="tRNA-bd_dom"/>
</dbReference>
<comment type="subcellular location">
    <subcellularLocation>
        <location evidence="1 15">Cytoplasm</location>
    </subcellularLocation>
</comment>
<evidence type="ECO:0000259" key="18">
    <source>
        <dbReference type="PROSITE" id="PS51447"/>
    </source>
</evidence>
<comment type="subunit">
    <text evidence="3 15">Tetramer of two alpha and two beta subunits.</text>
</comment>
<evidence type="ECO:0000256" key="16">
    <source>
        <dbReference type="PROSITE-ProRule" id="PRU00209"/>
    </source>
</evidence>
<dbReference type="GO" id="GO:0005524">
    <property type="term" value="F:ATP binding"/>
    <property type="evidence" value="ECO:0007669"/>
    <property type="project" value="UniProtKB-UniRule"/>
</dbReference>
<evidence type="ECO:0000256" key="8">
    <source>
        <dbReference type="ARBA" id="ARBA00022741"/>
    </source>
</evidence>
<evidence type="ECO:0000256" key="13">
    <source>
        <dbReference type="ARBA" id="ARBA00023146"/>
    </source>
</evidence>
<dbReference type="Gene3D" id="3.50.40.10">
    <property type="entry name" value="Phenylalanyl-trna Synthetase, Chain B, domain 3"/>
    <property type="match status" value="1"/>
</dbReference>
<dbReference type="SMART" id="SM00896">
    <property type="entry name" value="FDX-ACB"/>
    <property type="match status" value="1"/>
</dbReference>
<keyword evidence="7 15" id="KW-0479">Metal-binding</keyword>
<dbReference type="Pfam" id="PF03484">
    <property type="entry name" value="B5"/>
    <property type="match status" value="1"/>
</dbReference>
<organism evidence="20 21">
    <name type="scientific">Candidatus Cardinium hertigii</name>
    <dbReference type="NCBI Taxonomy" id="247481"/>
    <lineage>
        <taxon>Bacteria</taxon>
        <taxon>Pseudomonadati</taxon>
        <taxon>Bacteroidota</taxon>
        <taxon>Cytophagia</taxon>
        <taxon>Cytophagales</taxon>
        <taxon>Amoebophilaceae</taxon>
        <taxon>Candidatus Cardinium</taxon>
    </lineage>
</organism>
<name>A0A2Z3LA05_9BACT</name>
<evidence type="ECO:0000256" key="14">
    <source>
        <dbReference type="ARBA" id="ARBA00049255"/>
    </source>
</evidence>
<comment type="cofactor">
    <cofactor evidence="15">
        <name>Mg(2+)</name>
        <dbReference type="ChEBI" id="CHEBI:18420"/>
    </cofactor>
    <text evidence="15">Binds 2 magnesium ions per tetramer.</text>
</comment>
<keyword evidence="9 15" id="KW-0067">ATP-binding</keyword>
<reference evidence="20 21" key="1">
    <citation type="submission" date="2018-05" db="EMBL/GenBank/DDBJ databases">
        <title>Candidatus Cardinium hertigii Genome Assembly.</title>
        <authorList>
            <person name="Showmaker K.C."/>
            <person name="Walden K.O."/>
            <person name="Fields C.J."/>
            <person name="Lambert K.N."/>
            <person name="Hudson M.E."/>
        </authorList>
    </citation>
    <scope>NUCLEOTIDE SEQUENCE [LARGE SCALE GENOMIC DNA]</scope>
    <source>
        <strain evidence="21">cHgTN10</strain>
    </source>
</reference>
<accession>A0A2Z3LA05</accession>
<evidence type="ECO:0000313" key="20">
    <source>
        <dbReference type="EMBL" id="AWN82167.1"/>
    </source>
</evidence>
<dbReference type="CDD" id="cd02796">
    <property type="entry name" value="tRNA_bind_bactPheRS"/>
    <property type="match status" value="1"/>
</dbReference>
<dbReference type="Gene3D" id="3.30.56.10">
    <property type="match status" value="2"/>
</dbReference>
<dbReference type="SUPFAM" id="SSF55681">
    <property type="entry name" value="Class II aaRS and biotin synthetases"/>
    <property type="match status" value="1"/>
</dbReference>
<gene>
    <name evidence="15 20" type="primary">pheT</name>
    <name evidence="20" type="ORF">DK880_00866</name>
</gene>
<feature type="domain" description="TRNA-binding" evidence="17">
    <location>
        <begin position="40"/>
        <end position="156"/>
    </location>
</feature>
<evidence type="ECO:0000256" key="10">
    <source>
        <dbReference type="ARBA" id="ARBA00022842"/>
    </source>
</evidence>
<dbReference type="PANTHER" id="PTHR10947">
    <property type="entry name" value="PHENYLALANYL-TRNA SYNTHETASE BETA CHAIN AND LEUCINE-RICH REPEAT-CONTAINING PROTEIN 47"/>
    <property type="match status" value="1"/>
</dbReference>
<evidence type="ECO:0000259" key="17">
    <source>
        <dbReference type="PROSITE" id="PS50886"/>
    </source>
</evidence>
<dbReference type="InterPro" id="IPR005146">
    <property type="entry name" value="B3/B4_tRNA-bd"/>
</dbReference>